<evidence type="ECO:0000313" key="2">
    <source>
        <dbReference type="EMBL" id="MFC3172816.1"/>
    </source>
</evidence>
<sequence>MLLITDEEGVRTLTLNRPERLNTLTQALIADLHKALVDCTRDPGVKAVVLAGAGRGFCAGADLSGGGGEPDPITARWMNDPIFWEPEQLAARLIEDAQIPVLLHRMPKPTIAAVRGPAAGSGLLLAAACDLRIASETAVFKTAFASAGRCGDPGGAYFLTKLVGPARARELLLLDEKIPAERALAMGLASRVVPDDALDEEVRALALKFARGPGLAYAGIKRNLNLAETASLEDTMAQEGLSNARASLSHDGKEAGRAFMEKRSPNFRGY</sequence>
<gene>
    <name evidence="2" type="ORF">ACFOD9_00975</name>
</gene>
<reference evidence="3" key="1">
    <citation type="journal article" date="2019" name="Int. J. Syst. Evol. Microbiol.">
        <title>The Global Catalogue of Microorganisms (GCM) 10K type strain sequencing project: providing services to taxonomists for standard genome sequencing and annotation.</title>
        <authorList>
            <consortium name="The Broad Institute Genomics Platform"/>
            <consortium name="The Broad Institute Genome Sequencing Center for Infectious Disease"/>
            <person name="Wu L."/>
            <person name="Ma J."/>
        </authorList>
    </citation>
    <scope>NUCLEOTIDE SEQUENCE [LARGE SCALE GENOMIC DNA]</scope>
    <source>
        <strain evidence="3">KCTC 42984</strain>
    </source>
</reference>
<dbReference type="Pfam" id="PF00378">
    <property type="entry name" value="ECH_1"/>
    <property type="match status" value="1"/>
</dbReference>
<dbReference type="SUPFAM" id="SSF52096">
    <property type="entry name" value="ClpP/crotonase"/>
    <property type="match status" value="1"/>
</dbReference>
<dbReference type="InterPro" id="IPR001753">
    <property type="entry name" value="Enoyl-CoA_hydra/iso"/>
</dbReference>
<comment type="caution">
    <text evidence="2">The sequence shown here is derived from an EMBL/GenBank/DDBJ whole genome shotgun (WGS) entry which is preliminary data.</text>
</comment>
<name>A0ABV7IJG6_9SPHN</name>
<evidence type="ECO:0000256" key="1">
    <source>
        <dbReference type="ARBA" id="ARBA00005254"/>
    </source>
</evidence>
<evidence type="ECO:0000313" key="3">
    <source>
        <dbReference type="Proteomes" id="UP001595604"/>
    </source>
</evidence>
<dbReference type="InterPro" id="IPR029045">
    <property type="entry name" value="ClpP/crotonase-like_dom_sf"/>
</dbReference>
<dbReference type="Proteomes" id="UP001595604">
    <property type="component" value="Unassembled WGS sequence"/>
</dbReference>
<proteinExistence type="inferred from homology"/>
<dbReference type="RefSeq" id="WP_379508212.1">
    <property type="nucleotide sequence ID" value="NZ_JBHRTQ010000001.1"/>
</dbReference>
<dbReference type="PANTHER" id="PTHR43459">
    <property type="entry name" value="ENOYL-COA HYDRATASE"/>
    <property type="match status" value="1"/>
</dbReference>
<dbReference type="Gene3D" id="3.90.226.10">
    <property type="entry name" value="2-enoyl-CoA Hydratase, Chain A, domain 1"/>
    <property type="match status" value="1"/>
</dbReference>
<dbReference type="Gene3D" id="1.10.12.10">
    <property type="entry name" value="Lyase 2-enoyl-coa Hydratase, Chain A, domain 2"/>
    <property type="match status" value="1"/>
</dbReference>
<dbReference type="CDD" id="cd06558">
    <property type="entry name" value="crotonase-like"/>
    <property type="match status" value="1"/>
</dbReference>
<accession>A0ABV7IJG6</accession>
<keyword evidence="3" id="KW-1185">Reference proteome</keyword>
<protein>
    <submittedName>
        <fullName evidence="2">Enoyl-CoA hydratase</fullName>
    </submittedName>
</protein>
<dbReference type="PANTHER" id="PTHR43459:SF1">
    <property type="entry name" value="EG:BACN32G11.4 PROTEIN"/>
    <property type="match status" value="1"/>
</dbReference>
<dbReference type="EMBL" id="JBHRTQ010000001">
    <property type="protein sequence ID" value="MFC3172816.1"/>
    <property type="molecule type" value="Genomic_DNA"/>
</dbReference>
<organism evidence="2 3">
    <name type="scientific">Novosphingobium bradum</name>
    <dbReference type="NCBI Taxonomy" id="1737444"/>
    <lineage>
        <taxon>Bacteria</taxon>
        <taxon>Pseudomonadati</taxon>
        <taxon>Pseudomonadota</taxon>
        <taxon>Alphaproteobacteria</taxon>
        <taxon>Sphingomonadales</taxon>
        <taxon>Sphingomonadaceae</taxon>
        <taxon>Novosphingobium</taxon>
    </lineage>
</organism>
<dbReference type="InterPro" id="IPR014748">
    <property type="entry name" value="Enoyl-CoA_hydra_C"/>
</dbReference>
<comment type="similarity">
    <text evidence="1">Belongs to the enoyl-CoA hydratase/isomerase family.</text>
</comment>